<feature type="coiled-coil region" evidence="1">
    <location>
        <begin position="187"/>
        <end position="214"/>
    </location>
</feature>
<dbReference type="PRINTS" id="PR00625">
    <property type="entry name" value="JDOMAIN"/>
</dbReference>
<organism evidence="4 5">
    <name type="scientific">Dendroctonus ponderosae</name>
    <name type="common">Mountain pine beetle</name>
    <dbReference type="NCBI Taxonomy" id="77166"/>
    <lineage>
        <taxon>Eukaryota</taxon>
        <taxon>Metazoa</taxon>
        <taxon>Ecdysozoa</taxon>
        <taxon>Arthropoda</taxon>
        <taxon>Hexapoda</taxon>
        <taxon>Insecta</taxon>
        <taxon>Pterygota</taxon>
        <taxon>Neoptera</taxon>
        <taxon>Endopterygota</taxon>
        <taxon>Coleoptera</taxon>
        <taxon>Polyphaga</taxon>
        <taxon>Cucujiformia</taxon>
        <taxon>Curculionidae</taxon>
        <taxon>Scolytinae</taxon>
        <taxon>Dendroctonus</taxon>
    </lineage>
</organism>
<sequence length="219" mass="25589">MNQNFSALVIKQAYLNASKLFHSSSNNFANHYDTLKLQRNCTSQQIRDSFIQLSKKIHPDLNKSPNAHKNFLKVQEAYNVLSKPHLRASYDLELAHPGYRSESGRQWRYGPVYRDPWDDPSFYRNRKTYQEYKSGMPRPKSGFLAMCVVAAVAMAFTVEILVVRFMLLRQQEFAQKRTADIQKILNEVEERAKANGLEAQLEIYQKQYEEMERLRTTGN</sequence>
<keyword evidence="2" id="KW-1133">Transmembrane helix</keyword>
<keyword evidence="5" id="KW-1185">Reference proteome</keyword>
<dbReference type="PANTHER" id="PTHR44825">
    <property type="match status" value="1"/>
</dbReference>
<keyword evidence="1" id="KW-0175">Coiled coil</keyword>
<dbReference type="Proteomes" id="UP000019118">
    <property type="component" value="Unassembled WGS sequence"/>
</dbReference>
<dbReference type="InterPro" id="IPR052763">
    <property type="entry name" value="DnaJ_C4"/>
</dbReference>
<evidence type="ECO:0000256" key="1">
    <source>
        <dbReference type="SAM" id="Coils"/>
    </source>
</evidence>
<proteinExistence type="predicted"/>
<feature type="domain" description="J" evidence="3">
    <location>
        <begin position="30"/>
        <end position="94"/>
    </location>
</feature>
<dbReference type="InterPro" id="IPR001623">
    <property type="entry name" value="DnaJ_domain"/>
</dbReference>
<reference evidence="4" key="2">
    <citation type="submission" date="2024-08" db="UniProtKB">
        <authorList>
            <consortium name="EnsemblMetazoa"/>
        </authorList>
    </citation>
    <scope>IDENTIFICATION</scope>
</reference>
<dbReference type="PANTHER" id="PTHR44825:SF1">
    <property type="entry name" value="DNAJ HOMOLOG SUBFAMILY C MEMBER 4"/>
    <property type="match status" value="1"/>
</dbReference>
<dbReference type="CDD" id="cd06257">
    <property type="entry name" value="DnaJ"/>
    <property type="match status" value="1"/>
</dbReference>
<dbReference type="AlphaFoldDB" id="A0AAR5Q2K7"/>
<evidence type="ECO:0000313" key="4">
    <source>
        <dbReference type="EnsemblMetazoa" id="XP_019767457.1"/>
    </source>
</evidence>
<dbReference type="EnsemblMetazoa" id="XM_019911898.1">
    <property type="protein sequence ID" value="XP_019767457.1"/>
    <property type="gene ID" value="LOC109542608"/>
</dbReference>
<dbReference type="SMART" id="SM00271">
    <property type="entry name" value="DnaJ"/>
    <property type="match status" value="1"/>
</dbReference>
<evidence type="ECO:0000313" key="5">
    <source>
        <dbReference type="Proteomes" id="UP000019118"/>
    </source>
</evidence>
<evidence type="ECO:0000259" key="3">
    <source>
        <dbReference type="PROSITE" id="PS50076"/>
    </source>
</evidence>
<evidence type="ECO:0000256" key="2">
    <source>
        <dbReference type="SAM" id="Phobius"/>
    </source>
</evidence>
<accession>A0AAR5Q2K7</accession>
<name>A0AAR5Q2K7_DENPD</name>
<dbReference type="InterPro" id="IPR036869">
    <property type="entry name" value="J_dom_sf"/>
</dbReference>
<keyword evidence="2" id="KW-0812">Transmembrane</keyword>
<reference evidence="5" key="1">
    <citation type="journal article" date="2013" name="Genome Biol.">
        <title>Draft genome of the mountain pine beetle, Dendroctonus ponderosae Hopkins, a major forest pest.</title>
        <authorList>
            <person name="Keeling C.I."/>
            <person name="Yuen M.M."/>
            <person name="Liao N.Y."/>
            <person name="Docking T.R."/>
            <person name="Chan S.K."/>
            <person name="Taylor G.A."/>
            <person name="Palmquist D.L."/>
            <person name="Jackman S.D."/>
            <person name="Nguyen A."/>
            <person name="Li M."/>
            <person name="Henderson H."/>
            <person name="Janes J.K."/>
            <person name="Zhao Y."/>
            <person name="Pandoh P."/>
            <person name="Moore R."/>
            <person name="Sperling F.A."/>
            <person name="Huber D.P."/>
            <person name="Birol I."/>
            <person name="Jones S.J."/>
            <person name="Bohlmann J."/>
        </authorList>
    </citation>
    <scope>NUCLEOTIDE SEQUENCE</scope>
</reference>
<dbReference type="SUPFAM" id="SSF46565">
    <property type="entry name" value="Chaperone J-domain"/>
    <property type="match status" value="1"/>
</dbReference>
<protein>
    <recommendedName>
        <fullName evidence="3">J domain-containing protein</fullName>
    </recommendedName>
</protein>
<keyword evidence="2" id="KW-0472">Membrane</keyword>
<dbReference type="Pfam" id="PF00226">
    <property type="entry name" value="DnaJ"/>
    <property type="match status" value="1"/>
</dbReference>
<dbReference type="PROSITE" id="PS50076">
    <property type="entry name" value="DNAJ_2"/>
    <property type="match status" value="1"/>
</dbReference>
<dbReference type="Gene3D" id="1.10.287.110">
    <property type="entry name" value="DnaJ domain"/>
    <property type="match status" value="1"/>
</dbReference>
<feature type="transmembrane region" description="Helical" evidence="2">
    <location>
        <begin position="143"/>
        <end position="167"/>
    </location>
</feature>